<dbReference type="RefSeq" id="WP_164575878.1">
    <property type="nucleotide sequence ID" value="NZ_CAXUSC020000001.1"/>
</dbReference>
<dbReference type="AlphaFoldDB" id="A0A6P0B0H0"/>
<gene>
    <name evidence="2" type="ORF">GR204_04995</name>
</gene>
<dbReference type="PANTHER" id="PTHR42850:SF4">
    <property type="entry name" value="ZINC-DEPENDENT ENDOPOLYPHOSPHATASE"/>
    <property type="match status" value="1"/>
</dbReference>
<proteinExistence type="predicted"/>
<dbReference type="GO" id="GO:0005737">
    <property type="term" value="C:cytoplasm"/>
    <property type="evidence" value="ECO:0007669"/>
    <property type="project" value="TreeGrafter"/>
</dbReference>
<dbReference type="Gene3D" id="3.60.21.10">
    <property type="match status" value="1"/>
</dbReference>
<dbReference type="InterPro" id="IPR029052">
    <property type="entry name" value="Metallo-depent_PP-like"/>
</dbReference>
<dbReference type="SUPFAM" id="SSF56300">
    <property type="entry name" value="Metallo-dependent phosphatases"/>
    <property type="match status" value="1"/>
</dbReference>
<dbReference type="InterPro" id="IPR004843">
    <property type="entry name" value="Calcineurin-like_PHP"/>
</dbReference>
<evidence type="ECO:0000259" key="1">
    <source>
        <dbReference type="Pfam" id="PF00149"/>
    </source>
</evidence>
<organism evidence="2 3">
    <name type="scientific">Rhizobium leguminosarum</name>
    <dbReference type="NCBI Taxonomy" id="384"/>
    <lineage>
        <taxon>Bacteria</taxon>
        <taxon>Pseudomonadati</taxon>
        <taxon>Pseudomonadota</taxon>
        <taxon>Alphaproteobacteria</taxon>
        <taxon>Hyphomicrobiales</taxon>
        <taxon>Rhizobiaceae</taxon>
        <taxon>Rhizobium/Agrobacterium group</taxon>
        <taxon>Rhizobium</taxon>
    </lineage>
</organism>
<sequence length="246" mass="27031">MAIAHSEWLPAVREIDPAIAVCAIGDVHGRADLLAEIHFSIAREIDLISPDAAHCVHLGDLIDRGPESVRALKLAMEGIAGVENHTLVGNHEHRLLQLLEMPDAGMMERWLKNGGTEFFEELGVDPNGPWEQPVTKHLGKQLMEWLHCLPLKLQFGKLLFVHAGLDPEISIERQNAETLAWIREPWLSSQGPYEDGLAVIHGHTPVAEAALGNQHRINLDTGACETGILSALLIHGDKMKLLQTGN</sequence>
<reference evidence="2 3" key="1">
    <citation type="submission" date="2019-12" db="EMBL/GenBank/DDBJ databases">
        <title>Rhizobium genotypes associated with high levels of biological nitrogen fixation by grain legumes in a temperate-maritime cropping system.</title>
        <authorList>
            <person name="Maluk M."/>
            <person name="Francesc Ferrando Molina F."/>
            <person name="Lopez Del Egido L."/>
            <person name="Lafos M."/>
            <person name="Langarica-Fuentes A."/>
            <person name="Gebre Yohannes G."/>
            <person name="Young M.W."/>
            <person name="Martin P."/>
            <person name="Gantlett R."/>
            <person name="Kenicer G."/>
            <person name="Hawes C."/>
            <person name="Begg G.S."/>
            <person name="Quilliam R.S."/>
            <person name="Squire G.R."/>
            <person name="Poole P.S."/>
            <person name="Young P.W."/>
            <person name="Iannetta P.M."/>
            <person name="James E.K."/>
        </authorList>
    </citation>
    <scope>NUCLEOTIDE SEQUENCE [LARGE SCALE GENOMIC DNA]</scope>
    <source>
        <strain evidence="2 3">JHI1096</strain>
    </source>
</reference>
<dbReference type="EMBL" id="WUEZ01000004">
    <property type="protein sequence ID" value="NEI33360.1"/>
    <property type="molecule type" value="Genomic_DNA"/>
</dbReference>
<dbReference type="GO" id="GO:0110154">
    <property type="term" value="P:RNA decapping"/>
    <property type="evidence" value="ECO:0007669"/>
    <property type="project" value="TreeGrafter"/>
</dbReference>
<dbReference type="GO" id="GO:0016791">
    <property type="term" value="F:phosphatase activity"/>
    <property type="evidence" value="ECO:0007669"/>
    <property type="project" value="TreeGrafter"/>
</dbReference>
<dbReference type="Pfam" id="PF00149">
    <property type="entry name" value="Metallophos"/>
    <property type="match status" value="1"/>
</dbReference>
<dbReference type="GO" id="GO:0008803">
    <property type="term" value="F:bis(5'-nucleosyl)-tetraphosphatase (symmetrical) activity"/>
    <property type="evidence" value="ECO:0007669"/>
    <property type="project" value="TreeGrafter"/>
</dbReference>
<name>A0A6P0B0H0_RHILE</name>
<dbReference type="InterPro" id="IPR050126">
    <property type="entry name" value="Ap4A_hydrolase"/>
</dbReference>
<accession>A0A6P0B0H0</accession>
<evidence type="ECO:0000313" key="2">
    <source>
        <dbReference type="EMBL" id="NEI33360.1"/>
    </source>
</evidence>
<feature type="domain" description="Calcineurin-like phosphoesterase" evidence="1">
    <location>
        <begin position="21"/>
        <end position="207"/>
    </location>
</feature>
<dbReference type="PANTHER" id="PTHR42850">
    <property type="entry name" value="METALLOPHOSPHOESTERASE"/>
    <property type="match status" value="1"/>
</dbReference>
<dbReference type="Proteomes" id="UP000471560">
    <property type="component" value="Unassembled WGS sequence"/>
</dbReference>
<evidence type="ECO:0000313" key="3">
    <source>
        <dbReference type="Proteomes" id="UP000471560"/>
    </source>
</evidence>
<comment type="caution">
    <text evidence="2">The sequence shown here is derived from an EMBL/GenBank/DDBJ whole genome shotgun (WGS) entry which is preliminary data.</text>
</comment>
<protein>
    <submittedName>
        <fullName evidence="2">Serine/threonine protein phosphatase</fullName>
    </submittedName>
</protein>